<dbReference type="PRINTS" id="PR00095">
    <property type="entry name" value="ANTSNTHASEI"/>
</dbReference>
<sequence length="411" mass="45254">MDAALSLGDFLRVAVENPKIETPDLIDAARALRSKSGFVCLEDGMPGPQSFSLLAAEPDLVMSGNLESWSDFEAELSRRAAPSADLGIPTGAAIGWVGFDGSYRFGFYDQPSIYHHGRGVWLTNPPAEETFTPTGFSRPEWRHLIGRDEFVSMVTRAKDYIAAGDIYQVCLAQALECDFAGDPWEYYESLRHHSPAPYSAFLDLGDCQVVSASPECFLRMNGRRIITRPIKGTRPRRMDQQLDQRNAYDLLTSPKEIAELVMITDLERNDLGRVCDYGSVSVPELLKLESFQHVHHLVSTVHGILREDVSQPAALRECFPGGSISGAPKKRALEIIAELEPHPRGIYTGAIGYFGYNGESQFSIAIRTAVFENGRGSFHSGAGIVADSEPEAEWQETLDKAATLLLPAEGR</sequence>
<dbReference type="Pfam" id="PF00425">
    <property type="entry name" value="Chorismate_bind"/>
    <property type="match status" value="1"/>
</dbReference>
<name>A0A146GBV0_TERSA</name>
<dbReference type="GO" id="GO:0009396">
    <property type="term" value="P:folic acid-containing compound biosynthetic process"/>
    <property type="evidence" value="ECO:0007669"/>
    <property type="project" value="InterPro"/>
</dbReference>
<dbReference type="Proteomes" id="UP000076023">
    <property type="component" value="Unassembled WGS sequence"/>
</dbReference>
<reference evidence="3" key="1">
    <citation type="journal article" date="2017" name="Genome Announc.">
        <title>Draft Genome Sequence of Terrimicrobium sacchariphilum NM-5T, a Facultative Anaerobic Soil Bacterium of the Class Spartobacteria.</title>
        <authorList>
            <person name="Qiu Y.L."/>
            <person name="Tourlousse D.M."/>
            <person name="Matsuura N."/>
            <person name="Ohashi A."/>
            <person name="Sekiguchi Y."/>
        </authorList>
    </citation>
    <scope>NUCLEOTIDE SEQUENCE [LARGE SCALE GENOMIC DNA]</scope>
    <source>
        <strain evidence="3">NM-5</strain>
    </source>
</reference>
<dbReference type="OrthoDB" id="9803598at2"/>
<dbReference type="InterPro" id="IPR005802">
    <property type="entry name" value="ADC_synth_comp_1"/>
</dbReference>
<dbReference type="PANTHER" id="PTHR11236:SF50">
    <property type="entry name" value="AMINODEOXYCHORISMATE SYNTHASE COMPONENT 1"/>
    <property type="match status" value="1"/>
</dbReference>
<dbReference type="NCBIfam" id="TIGR00553">
    <property type="entry name" value="pabB"/>
    <property type="match status" value="1"/>
</dbReference>
<evidence type="ECO:0000259" key="1">
    <source>
        <dbReference type="Pfam" id="PF00425"/>
    </source>
</evidence>
<keyword evidence="3" id="KW-1185">Reference proteome</keyword>
<accession>A0A146GBV0</accession>
<proteinExistence type="predicted"/>
<dbReference type="Gene3D" id="3.60.120.10">
    <property type="entry name" value="Anthranilate synthase"/>
    <property type="match status" value="1"/>
</dbReference>
<feature type="domain" description="Chorismate-utilising enzyme C-terminal" evidence="1">
    <location>
        <begin position="147"/>
        <end position="400"/>
    </location>
</feature>
<comment type="caution">
    <text evidence="2">The sequence shown here is derived from an EMBL/GenBank/DDBJ whole genome shotgun (WGS) entry which is preliminary data.</text>
</comment>
<gene>
    <name evidence="2" type="ORF">TSACC_22438</name>
</gene>
<dbReference type="PANTHER" id="PTHR11236">
    <property type="entry name" value="AMINOBENZOATE/ANTHRANILATE SYNTHASE"/>
    <property type="match status" value="1"/>
</dbReference>
<dbReference type="AlphaFoldDB" id="A0A146GBV0"/>
<dbReference type="SUPFAM" id="SSF56322">
    <property type="entry name" value="ADC synthase"/>
    <property type="match status" value="1"/>
</dbReference>
<evidence type="ECO:0000313" key="3">
    <source>
        <dbReference type="Proteomes" id="UP000076023"/>
    </source>
</evidence>
<dbReference type="InterPro" id="IPR015890">
    <property type="entry name" value="Chorismate_C"/>
</dbReference>
<dbReference type="InterPro" id="IPR005801">
    <property type="entry name" value="ADC_synthase"/>
</dbReference>
<dbReference type="GO" id="GO:0000162">
    <property type="term" value="P:L-tryptophan biosynthetic process"/>
    <property type="evidence" value="ECO:0007669"/>
    <property type="project" value="TreeGrafter"/>
</dbReference>
<dbReference type="EMBL" id="BDCO01000002">
    <property type="protein sequence ID" value="GAT34016.1"/>
    <property type="molecule type" value="Genomic_DNA"/>
</dbReference>
<dbReference type="STRING" id="690879.TSACC_22438"/>
<organism evidence="2 3">
    <name type="scientific">Terrimicrobium sacchariphilum</name>
    <dbReference type="NCBI Taxonomy" id="690879"/>
    <lineage>
        <taxon>Bacteria</taxon>
        <taxon>Pseudomonadati</taxon>
        <taxon>Verrucomicrobiota</taxon>
        <taxon>Terrimicrobiia</taxon>
        <taxon>Terrimicrobiales</taxon>
        <taxon>Terrimicrobiaceae</taxon>
        <taxon>Terrimicrobium</taxon>
    </lineage>
</organism>
<dbReference type="InterPro" id="IPR019999">
    <property type="entry name" value="Anth_synth_I-like"/>
</dbReference>
<protein>
    <submittedName>
        <fullName evidence="2">Aminodeoxychorismate synthase, component I</fullName>
    </submittedName>
</protein>
<dbReference type="GO" id="GO:0046820">
    <property type="term" value="F:4-amino-4-deoxychorismate synthase activity"/>
    <property type="evidence" value="ECO:0007669"/>
    <property type="project" value="TreeGrafter"/>
</dbReference>
<evidence type="ECO:0000313" key="2">
    <source>
        <dbReference type="EMBL" id="GAT34016.1"/>
    </source>
</evidence>
<dbReference type="InParanoid" id="A0A146GBV0"/>